<accession>A0ACC0N3V8</accession>
<protein>
    <submittedName>
        <fullName evidence="1">Uncharacterized protein</fullName>
    </submittedName>
</protein>
<reference evidence="1" key="1">
    <citation type="submission" date="2022-02" db="EMBL/GenBank/DDBJ databases">
        <title>Plant Genome Project.</title>
        <authorList>
            <person name="Zhang R.-G."/>
        </authorList>
    </citation>
    <scope>NUCLEOTIDE SEQUENCE</scope>
    <source>
        <strain evidence="1">AT1</strain>
    </source>
</reference>
<dbReference type="EMBL" id="CM046394">
    <property type="protein sequence ID" value="KAI8547855.1"/>
    <property type="molecule type" value="Genomic_DNA"/>
</dbReference>
<dbReference type="Proteomes" id="UP001062846">
    <property type="component" value="Chromosome 7"/>
</dbReference>
<proteinExistence type="predicted"/>
<evidence type="ECO:0000313" key="2">
    <source>
        <dbReference type="Proteomes" id="UP001062846"/>
    </source>
</evidence>
<keyword evidence="2" id="KW-1185">Reference proteome</keyword>
<sequence length="112" mass="12462">MGLIRGWLSGLSPFFYSCWRDAQALYQNNQKGRLTCIQGPVGNSSIELLPLFNKSLRLMLAAQYVHRKIDTITTLLAVSFSSFNMLESCSPSKYLAKPMAIPDLMAPCAKTI</sequence>
<gene>
    <name evidence="1" type="ORF">RHMOL_Rhmol07G0227800</name>
</gene>
<comment type="caution">
    <text evidence="1">The sequence shown here is derived from an EMBL/GenBank/DDBJ whole genome shotgun (WGS) entry which is preliminary data.</text>
</comment>
<organism evidence="1 2">
    <name type="scientific">Rhododendron molle</name>
    <name type="common">Chinese azalea</name>
    <name type="synonym">Azalea mollis</name>
    <dbReference type="NCBI Taxonomy" id="49168"/>
    <lineage>
        <taxon>Eukaryota</taxon>
        <taxon>Viridiplantae</taxon>
        <taxon>Streptophyta</taxon>
        <taxon>Embryophyta</taxon>
        <taxon>Tracheophyta</taxon>
        <taxon>Spermatophyta</taxon>
        <taxon>Magnoliopsida</taxon>
        <taxon>eudicotyledons</taxon>
        <taxon>Gunneridae</taxon>
        <taxon>Pentapetalae</taxon>
        <taxon>asterids</taxon>
        <taxon>Ericales</taxon>
        <taxon>Ericaceae</taxon>
        <taxon>Ericoideae</taxon>
        <taxon>Rhodoreae</taxon>
        <taxon>Rhododendron</taxon>
    </lineage>
</organism>
<evidence type="ECO:0000313" key="1">
    <source>
        <dbReference type="EMBL" id="KAI8547855.1"/>
    </source>
</evidence>
<name>A0ACC0N3V8_RHOML</name>